<gene>
    <name evidence="6" type="ORF">A7J15_11855</name>
</gene>
<dbReference type="InterPro" id="IPR050884">
    <property type="entry name" value="CNP_phosphodiesterase-III"/>
</dbReference>
<dbReference type="EMBL" id="LXMD01000002">
    <property type="protein sequence ID" value="OCG76471.1"/>
    <property type="molecule type" value="Genomic_DNA"/>
</dbReference>
<keyword evidence="2" id="KW-0378">Hydrolase</keyword>
<keyword evidence="1" id="KW-0479">Metal-binding</keyword>
<dbReference type="AlphaFoldDB" id="A0A1B9NIQ0"/>
<dbReference type="RefSeq" id="WP_067028243.1">
    <property type="nucleotide sequence ID" value="NZ_JRNY01000011.1"/>
</dbReference>
<comment type="caution">
    <text evidence="6">The sequence shown here is derived from an EMBL/GenBank/DDBJ whole genome shotgun (WGS) entry which is preliminary data.</text>
</comment>
<evidence type="ECO:0000256" key="1">
    <source>
        <dbReference type="ARBA" id="ARBA00022723"/>
    </source>
</evidence>
<evidence type="ECO:0000313" key="7">
    <source>
        <dbReference type="Proteomes" id="UP000093355"/>
    </source>
</evidence>
<dbReference type="InterPro" id="IPR029052">
    <property type="entry name" value="Metallo-depent_PP-like"/>
</dbReference>
<evidence type="ECO:0000256" key="3">
    <source>
        <dbReference type="ARBA" id="ARBA00023004"/>
    </source>
</evidence>
<dbReference type="InterPro" id="IPR004843">
    <property type="entry name" value="Calcineurin-like_PHP"/>
</dbReference>
<dbReference type="PANTHER" id="PTHR42988:SF2">
    <property type="entry name" value="CYCLIC NUCLEOTIDE PHOSPHODIESTERASE CBUA0032-RELATED"/>
    <property type="match status" value="1"/>
</dbReference>
<sequence length="262" mass="28266">MSRATGRLTVLHLSDVHITRDGRLYDRVDGVARLRSVADYVTRTGITPEAIVVTGDLIERGHGDAYERVRAAFDDLELTAGTPVLSVLGNHDEPARAHVLRGHEHGHHRVALVEDLRFLLLDSSRGELGAEQIAWIRAVLREPHGVGTVVALHHPPLGSPMPVLARAGLRDAEAFLDAIAGTDVRTVLAGHFHHPMSATLRDIPISVGPALSYHQVMDAGPDHVSGHDRAMFSLVHLMPGGVSASSIGLEHPDPLFTSPITR</sequence>
<reference evidence="6 7" key="1">
    <citation type="submission" date="2016-05" db="EMBL/GenBank/DDBJ databases">
        <authorList>
            <person name="Lavstsen T."/>
            <person name="Jespersen J.S."/>
        </authorList>
    </citation>
    <scope>NUCLEOTIDE SEQUENCE [LARGE SCALE GENOMIC DNA]</scope>
    <source>
        <strain evidence="6 7">YLB-01</strain>
    </source>
</reference>
<keyword evidence="3" id="KW-0408">Iron</keyword>
<accession>A0A1B9NIQ0</accession>
<keyword evidence="7" id="KW-1185">Reference proteome</keyword>
<evidence type="ECO:0000313" key="6">
    <source>
        <dbReference type="EMBL" id="OCG76471.1"/>
    </source>
</evidence>
<organism evidence="6 7">
    <name type="scientific">Microbacterium sediminis</name>
    <dbReference type="NCBI Taxonomy" id="904291"/>
    <lineage>
        <taxon>Bacteria</taxon>
        <taxon>Bacillati</taxon>
        <taxon>Actinomycetota</taxon>
        <taxon>Actinomycetes</taxon>
        <taxon>Micrococcales</taxon>
        <taxon>Microbacteriaceae</taxon>
        <taxon>Microbacterium</taxon>
    </lineage>
</organism>
<dbReference type="Proteomes" id="UP000093355">
    <property type="component" value="Unassembled WGS sequence"/>
</dbReference>
<dbReference type="Pfam" id="PF00149">
    <property type="entry name" value="Metallophos"/>
    <property type="match status" value="1"/>
</dbReference>
<feature type="domain" description="Calcineurin-like phosphoesterase" evidence="5">
    <location>
        <begin position="9"/>
        <end position="195"/>
    </location>
</feature>
<evidence type="ECO:0000256" key="2">
    <source>
        <dbReference type="ARBA" id="ARBA00022801"/>
    </source>
</evidence>
<comment type="similarity">
    <text evidence="4">Belongs to the cyclic nucleotide phosphodiesterase class-III family.</text>
</comment>
<dbReference type="Gene3D" id="3.60.21.10">
    <property type="match status" value="1"/>
</dbReference>
<dbReference type="GO" id="GO:0016787">
    <property type="term" value="F:hydrolase activity"/>
    <property type="evidence" value="ECO:0007669"/>
    <property type="project" value="UniProtKB-KW"/>
</dbReference>
<dbReference type="STRING" id="904291.A7J15_11855"/>
<proteinExistence type="inferred from homology"/>
<dbReference type="GO" id="GO:0046872">
    <property type="term" value="F:metal ion binding"/>
    <property type="evidence" value="ECO:0007669"/>
    <property type="project" value="UniProtKB-KW"/>
</dbReference>
<dbReference type="SUPFAM" id="SSF56300">
    <property type="entry name" value="Metallo-dependent phosphatases"/>
    <property type="match status" value="1"/>
</dbReference>
<dbReference type="OrthoDB" id="5241795at2"/>
<name>A0A1B9NIQ0_9MICO</name>
<evidence type="ECO:0000259" key="5">
    <source>
        <dbReference type="Pfam" id="PF00149"/>
    </source>
</evidence>
<evidence type="ECO:0000256" key="4">
    <source>
        <dbReference type="ARBA" id="ARBA00025742"/>
    </source>
</evidence>
<dbReference type="PANTHER" id="PTHR42988">
    <property type="entry name" value="PHOSPHOHYDROLASE"/>
    <property type="match status" value="1"/>
</dbReference>
<protein>
    <submittedName>
        <fullName evidence="6">Phosphoesterase</fullName>
    </submittedName>
</protein>